<sequence>MERVLLSGLMKLELPGRTITLCDGGFVQWNGDLYQAKDDEFGILSGFNALTEGVGDEAPAGVLTMTPPSTTAATTLAAPGHQGSRLRLWVAELDERNGGVIGQPDQMVDWQVDSMRLRIGRGSRLLEIGCVTHGQRLMLRNEGNTLSPSFHRLIYPGEAGLDNATGLTTDVAWGAAAGPRGASARA</sequence>
<organism evidence="1 2">
    <name type="scientific">Sphingomonas endophytica</name>
    <dbReference type="NCBI Taxonomy" id="869719"/>
    <lineage>
        <taxon>Bacteria</taxon>
        <taxon>Pseudomonadati</taxon>
        <taxon>Pseudomonadota</taxon>
        <taxon>Alphaproteobacteria</taxon>
        <taxon>Sphingomonadales</taxon>
        <taxon>Sphingomonadaceae</taxon>
        <taxon>Sphingomonas</taxon>
    </lineage>
</organism>
<dbReference type="Proteomes" id="UP000560131">
    <property type="component" value="Unassembled WGS sequence"/>
</dbReference>
<comment type="caution">
    <text evidence="1">The sequence shown here is derived from an EMBL/GenBank/DDBJ whole genome shotgun (WGS) entry which is preliminary data.</text>
</comment>
<dbReference type="RefSeq" id="WP_184033796.1">
    <property type="nucleotide sequence ID" value="NZ_BAABAR010000007.1"/>
</dbReference>
<accession>A0ABR6N2P6</accession>
<evidence type="ECO:0000313" key="1">
    <source>
        <dbReference type="EMBL" id="MBB5725056.1"/>
    </source>
</evidence>
<protein>
    <submittedName>
        <fullName evidence="1">Uncharacterized protein</fullName>
    </submittedName>
</protein>
<dbReference type="EMBL" id="JACIJN010000002">
    <property type="protein sequence ID" value="MBB5725056.1"/>
    <property type="molecule type" value="Genomic_DNA"/>
</dbReference>
<reference evidence="1 2" key="1">
    <citation type="submission" date="2020-08" db="EMBL/GenBank/DDBJ databases">
        <title>Genomic Encyclopedia of Type Strains, Phase IV (KMG-IV): sequencing the most valuable type-strain genomes for metagenomic binning, comparative biology and taxonomic classification.</title>
        <authorList>
            <person name="Goeker M."/>
        </authorList>
    </citation>
    <scope>NUCLEOTIDE SEQUENCE [LARGE SCALE GENOMIC DNA]</scope>
    <source>
        <strain evidence="1 2">DSM 101535</strain>
    </source>
</reference>
<evidence type="ECO:0000313" key="2">
    <source>
        <dbReference type="Proteomes" id="UP000560131"/>
    </source>
</evidence>
<name>A0ABR6N2P6_9SPHN</name>
<proteinExistence type="predicted"/>
<keyword evidence="2" id="KW-1185">Reference proteome</keyword>
<gene>
    <name evidence="1" type="ORF">FHS97_000964</name>
</gene>